<comment type="subcellular location">
    <subcellularLocation>
        <location evidence="1">Cell outer membrane</location>
    </subcellularLocation>
</comment>
<dbReference type="Proteomes" id="UP000467305">
    <property type="component" value="Unassembled WGS sequence"/>
</dbReference>
<dbReference type="PANTHER" id="PTHR38776">
    <property type="entry name" value="MLTA-INTERACTING PROTEIN-RELATED"/>
    <property type="match status" value="1"/>
</dbReference>
<dbReference type="EMBL" id="WAAU01000030">
    <property type="protein sequence ID" value="KAB1153934.1"/>
    <property type="molecule type" value="Genomic_DNA"/>
</dbReference>
<name>A0A7J5A8P2_9FLAO</name>
<accession>A0A7J5A8P2</accession>
<keyword evidence="7" id="KW-1185">Reference proteome</keyword>
<protein>
    <submittedName>
        <fullName evidence="6">MipA/OmpV family protein</fullName>
    </submittedName>
</protein>
<proteinExistence type="inferred from homology"/>
<evidence type="ECO:0000256" key="5">
    <source>
        <dbReference type="ARBA" id="ARBA00023237"/>
    </source>
</evidence>
<keyword evidence="3" id="KW-0732">Signal</keyword>
<reference evidence="6 7" key="1">
    <citation type="submission" date="2019-09" db="EMBL/GenBank/DDBJ databases">
        <authorList>
            <person name="Cao W.R."/>
        </authorList>
    </citation>
    <scope>NUCLEOTIDE SEQUENCE [LARGE SCALE GENOMIC DNA]</scope>
    <source>
        <strain evidence="7">a4</strain>
    </source>
</reference>
<evidence type="ECO:0000256" key="4">
    <source>
        <dbReference type="ARBA" id="ARBA00023136"/>
    </source>
</evidence>
<dbReference type="AlphaFoldDB" id="A0A7J5A8P2"/>
<organism evidence="6 7">
    <name type="scientific">Tenacibaculum aiptasiae</name>
    <dbReference type="NCBI Taxonomy" id="426481"/>
    <lineage>
        <taxon>Bacteria</taxon>
        <taxon>Pseudomonadati</taxon>
        <taxon>Bacteroidota</taxon>
        <taxon>Flavobacteriia</taxon>
        <taxon>Flavobacteriales</taxon>
        <taxon>Flavobacteriaceae</taxon>
        <taxon>Tenacibaculum</taxon>
    </lineage>
</organism>
<keyword evidence="5" id="KW-0998">Cell outer membrane</keyword>
<evidence type="ECO:0000256" key="2">
    <source>
        <dbReference type="ARBA" id="ARBA00005722"/>
    </source>
</evidence>
<dbReference type="InterPro" id="IPR010583">
    <property type="entry name" value="MipA"/>
</dbReference>
<dbReference type="PANTHER" id="PTHR38776:SF1">
    <property type="entry name" value="MLTA-INTERACTING PROTEIN-RELATED"/>
    <property type="match status" value="1"/>
</dbReference>
<evidence type="ECO:0000313" key="6">
    <source>
        <dbReference type="EMBL" id="KAB1153934.1"/>
    </source>
</evidence>
<dbReference type="OrthoDB" id="654178at2"/>
<evidence type="ECO:0000256" key="3">
    <source>
        <dbReference type="ARBA" id="ARBA00022729"/>
    </source>
</evidence>
<dbReference type="RefSeq" id="WP_150901054.1">
    <property type="nucleotide sequence ID" value="NZ_WAAU01000030.1"/>
</dbReference>
<dbReference type="GO" id="GO:0009279">
    <property type="term" value="C:cell outer membrane"/>
    <property type="evidence" value="ECO:0007669"/>
    <property type="project" value="UniProtKB-SubCell"/>
</dbReference>
<sequence>MTRFFLIFIIGISSLYTNNLQAQKQQKPPVTKKVFYSLGASVALFPEYEGAKDYRVLPFISFSANWINGRYIRVYGLNAEYNVLANRKWNFGPMIASKINRNNSVSNTKIALLPEIDFAIGAGLFAKYNFKKVDIKASYTHDITGANDGGLANIEVGFNYRKKKLISRVAINSSFATSNYLNTYFGVSQTSSLAANLPSYKLESGFKDVGVSSSVFYLLNKKWMLGMAFRYNVFISDVVDSPIIQTGNKHQFVTAISALYRF</sequence>
<keyword evidence="4" id="KW-0472">Membrane</keyword>
<comment type="similarity">
    <text evidence="2">Belongs to the MipA/OmpV family.</text>
</comment>
<evidence type="ECO:0000256" key="1">
    <source>
        <dbReference type="ARBA" id="ARBA00004442"/>
    </source>
</evidence>
<dbReference type="Pfam" id="PF06629">
    <property type="entry name" value="MipA"/>
    <property type="match status" value="1"/>
</dbReference>
<evidence type="ECO:0000313" key="7">
    <source>
        <dbReference type="Proteomes" id="UP000467305"/>
    </source>
</evidence>
<comment type="caution">
    <text evidence="6">The sequence shown here is derived from an EMBL/GenBank/DDBJ whole genome shotgun (WGS) entry which is preliminary data.</text>
</comment>
<gene>
    <name evidence="6" type="ORF">F7018_15725</name>
</gene>